<gene>
    <name evidence="1" type="ORF">S12H4_45308</name>
</gene>
<accession>X1TSC2</accession>
<reference evidence="1" key="1">
    <citation type="journal article" date="2014" name="Front. Microbiol.">
        <title>High frequency of phylogenetically diverse reductive dehalogenase-homologous genes in deep subseafloor sedimentary metagenomes.</title>
        <authorList>
            <person name="Kawai M."/>
            <person name="Futagami T."/>
            <person name="Toyoda A."/>
            <person name="Takaki Y."/>
            <person name="Nishi S."/>
            <person name="Hori S."/>
            <person name="Arai W."/>
            <person name="Tsubouchi T."/>
            <person name="Morono Y."/>
            <person name="Uchiyama I."/>
            <person name="Ito T."/>
            <person name="Fujiyama A."/>
            <person name="Inagaki F."/>
            <person name="Takami H."/>
        </authorList>
    </citation>
    <scope>NUCLEOTIDE SEQUENCE</scope>
    <source>
        <strain evidence="1">Expedition CK06-06</strain>
    </source>
</reference>
<comment type="caution">
    <text evidence="1">The sequence shown here is derived from an EMBL/GenBank/DDBJ whole genome shotgun (WGS) entry which is preliminary data.</text>
</comment>
<sequence>MVKEVLGYICLEWAELPVFLDNVGQVERGVFFGRFYVAVPHYLLQGAQVAALH</sequence>
<dbReference type="EMBL" id="BARW01028003">
    <property type="protein sequence ID" value="GAJ08154.1"/>
    <property type="molecule type" value="Genomic_DNA"/>
</dbReference>
<dbReference type="AlphaFoldDB" id="X1TSC2"/>
<proteinExistence type="predicted"/>
<evidence type="ECO:0000313" key="1">
    <source>
        <dbReference type="EMBL" id="GAJ08154.1"/>
    </source>
</evidence>
<protein>
    <submittedName>
        <fullName evidence="1">Uncharacterized protein</fullName>
    </submittedName>
</protein>
<name>X1TSC2_9ZZZZ</name>
<organism evidence="1">
    <name type="scientific">marine sediment metagenome</name>
    <dbReference type="NCBI Taxonomy" id="412755"/>
    <lineage>
        <taxon>unclassified sequences</taxon>
        <taxon>metagenomes</taxon>
        <taxon>ecological metagenomes</taxon>
    </lineage>
</organism>